<feature type="domain" description="Large ribosomal subunit protein mL44 endonuclease" evidence="2">
    <location>
        <begin position="80"/>
        <end position="108"/>
    </location>
</feature>
<dbReference type="Gene3D" id="3.30.160.20">
    <property type="match status" value="1"/>
</dbReference>
<dbReference type="CDD" id="cd19874">
    <property type="entry name" value="DSRM_MRPL44"/>
    <property type="match status" value="1"/>
</dbReference>
<name>A0ABY7E3A0_MYAAR</name>
<dbReference type="Proteomes" id="UP001164746">
    <property type="component" value="Chromosome 4"/>
</dbReference>
<dbReference type="EMBL" id="CP111015">
    <property type="protein sequence ID" value="WAR03282.1"/>
    <property type="molecule type" value="Genomic_DNA"/>
</dbReference>
<accession>A0ABY7E3A0</accession>
<protein>
    <submittedName>
        <fullName evidence="3">RM44-like protein</fullName>
    </submittedName>
</protein>
<dbReference type="Pfam" id="PF22892">
    <property type="entry name" value="DSRM_MRPL44"/>
    <property type="match status" value="1"/>
</dbReference>
<reference evidence="3" key="1">
    <citation type="submission" date="2022-11" db="EMBL/GenBank/DDBJ databases">
        <title>Centuries of genome instability and evolution in soft-shell clam transmissible cancer (bioRxiv).</title>
        <authorList>
            <person name="Hart S.F.M."/>
            <person name="Yonemitsu M.A."/>
            <person name="Giersch R.M."/>
            <person name="Beal B.F."/>
            <person name="Arriagada G."/>
            <person name="Davis B.W."/>
            <person name="Ostrander E.A."/>
            <person name="Goff S.P."/>
            <person name="Metzger M.J."/>
        </authorList>
    </citation>
    <scope>NUCLEOTIDE SEQUENCE</scope>
    <source>
        <strain evidence="3">MELC-2E11</strain>
        <tissue evidence="3">Siphon/mantle</tissue>
    </source>
</reference>
<dbReference type="InterPro" id="IPR044444">
    <property type="entry name" value="Ribosomal_mL44_DSRM_metazoa"/>
</dbReference>
<dbReference type="Pfam" id="PF22935">
    <property type="entry name" value="RM44_endonuclase"/>
    <property type="match status" value="1"/>
</dbReference>
<gene>
    <name evidence="3" type="ORF">MAR_009840</name>
</gene>
<evidence type="ECO:0000259" key="2">
    <source>
        <dbReference type="Pfam" id="PF22935"/>
    </source>
</evidence>
<proteinExistence type="predicted"/>
<organism evidence="3 4">
    <name type="scientific">Mya arenaria</name>
    <name type="common">Soft-shell clam</name>
    <dbReference type="NCBI Taxonomy" id="6604"/>
    <lineage>
        <taxon>Eukaryota</taxon>
        <taxon>Metazoa</taxon>
        <taxon>Spiralia</taxon>
        <taxon>Lophotrochozoa</taxon>
        <taxon>Mollusca</taxon>
        <taxon>Bivalvia</taxon>
        <taxon>Autobranchia</taxon>
        <taxon>Heteroconchia</taxon>
        <taxon>Euheterodonta</taxon>
        <taxon>Imparidentia</taxon>
        <taxon>Neoheterodontei</taxon>
        <taxon>Myida</taxon>
        <taxon>Myoidea</taxon>
        <taxon>Myidae</taxon>
        <taxon>Mya</taxon>
    </lineage>
</organism>
<keyword evidence="4" id="KW-1185">Reference proteome</keyword>
<dbReference type="InterPro" id="IPR055189">
    <property type="entry name" value="RM44_endonuclase"/>
</dbReference>
<evidence type="ECO:0000259" key="1">
    <source>
        <dbReference type="Pfam" id="PF22892"/>
    </source>
</evidence>
<evidence type="ECO:0000313" key="3">
    <source>
        <dbReference type="EMBL" id="WAR03282.1"/>
    </source>
</evidence>
<feature type="domain" description="Large ribosomal subunit protein mL44 dsRNA binding" evidence="1">
    <location>
        <begin position="162"/>
        <end position="260"/>
    </location>
</feature>
<sequence>MALGVFFFRLKMTANNDIVSRMLIELSKDDQLHVIRHNTTYAQQATSSRRGWAYKTELSHRRIEVGPEEERHPAAYGCWNHDSEVYAFGQRLGENFDEKKLHAAFVQRAIHDFLMSQSTLLQVATSLGVRDLIQSVGEKQAEMFVLDFIIPQLVGRDVTEMWDLPNPMGLLSAMLKSAGRGEPEPRILWASGKNTLMPVYNVGIYVDKKLIGKSPGESAIIAEDMAAREALKNLMNVADSRQPLLLGDRLREVTLDYERTANDY</sequence>
<evidence type="ECO:0000313" key="4">
    <source>
        <dbReference type="Proteomes" id="UP001164746"/>
    </source>
</evidence>